<evidence type="ECO:0000256" key="1">
    <source>
        <dbReference type="ARBA" id="ARBA00022723"/>
    </source>
</evidence>
<proteinExistence type="predicted"/>
<evidence type="ECO:0000256" key="5">
    <source>
        <dbReference type="SAM" id="MobiDB-lite"/>
    </source>
</evidence>
<evidence type="ECO:0000256" key="2">
    <source>
        <dbReference type="ARBA" id="ARBA00022771"/>
    </source>
</evidence>
<dbReference type="SMART" id="SM00184">
    <property type="entry name" value="RING"/>
    <property type="match status" value="1"/>
</dbReference>
<dbReference type="CDD" id="cd16514">
    <property type="entry name" value="RING-HC_LONFs_rpt2"/>
    <property type="match status" value="1"/>
</dbReference>
<dbReference type="Proteomes" id="UP000028924">
    <property type="component" value="Unassembled WGS sequence"/>
</dbReference>
<keyword evidence="3" id="KW-0862">Zinc</keyword>
<dbReference type="SUPFAM" id="SSF57850">
    <property type="entry name" value="RING/U-box"/>
    <property type="match status" value="1"/>
</dbReference>
<dbReference type="InterPro" id="IPR046336">
    <property type="entry name" value="Lon_prtase_N_sf"/>
</dbReference>
<organism evidence="7 8">
    <name type="scientific">Auxenochlorella protothecoides</name>
    <name type="common">Green microalga</name>
    <name type="synonym">Chlorella protothecoides</name>
    <dbReference type="NCBI Taxonomy" id="3075"/>
    <lineage>
        <taxon>Eukaryota</taxon>
        <taxon>Viridiplantae</taxon>
        <taxon>Chlorophyta</taxon>
        <taxon>core chlorophytes</taxon>
        <taxon>Trebouxiophyceae</taxon>
        <taxon>Chlorellales</taxon>
        <taxon>Chlorellaceae</taxon>
        <taxon>Auxenochlorella</taxon>
    </lineage>
</organism>
<name>A0A087SI36_AUXPR</name>
<dbReference type="EMBL" id="KL662117">
    <property type="protein sequence ID" value="KFM25390.1"/>
    <property type="molecule type" value="Genomic_DNA"/>
</dbReference>
<accession>A0A087SI36</accession>
<protein>
    <submittedName>
        <fullName evidence="7">LON peptidase N-terminal domain and RING finger protein 2</fullName>
    </submittedName>
</protein>
<evidence type="ECO:0000313" key="7">
    <source>
        <dbReference type="EMBL" id="KFM25390.1"/>
    </source>
</evidence>
<dbReference type="Pfam" id="PF02190">
    <property type="entry name" value="LON_substr_bdg"/>
    <property type="match status" value="1"/>
</dbReference>
<dbReference type="InterPro" id="IPR013083">
    <property type="entry name" value="Znf_RING/FYVE/PHD"/>
</dbReference>
<keyword evidence="8" id="KW-1185">Reference proteome</keyword>
<dbReference type="RefSeq" id="XP_011398285.1">
    <property type="nucleotide sequence ID" value="XM_011399983.1"/>
</dbReference>
<dbReference type="GeneID" id="23614391"/>
<dbReference type="PANTHER" id="PTHR23327:SF42">
    <property type="entry name" value="LON PEPTIDASE N-TERMINAL DOMAIN AND RING FINGER PROTEIN C14F5.10C"/>
    <property type="match status" value="1"/>
</dbReference>
<sequence length="521" mass="57070">MNANSSPFWFRIPCPPSGRDRSRTLHSGSGVGGSTAGSIDSTDDEDCLDHTTIFRDFRRVMRESLSADLPSGERIAALCARAEQQVRFSHLLLTQAPQKSEYSVLAPDPSEIAEGAVHDAEAALKLAPTCAAAQRLRAEALELVRRYEEAAHVAPPHPAPAREQGTLCPSSAASSVSLAASSLASAAAAVADMRGGDSTPLPQDLLSDLECPLCLKLLYRPVTTPCGHSFCQACLPRCLDHTSRCPTCRTPMNATHAPAISITLQSLLERCFAKELAERAREEQEERVALESRMPLFVMSYLLPGEHLSLNIFEPRYRLMVRRCMQGSRRFAMTSRRHPGRASDELCSAACEVEITECVAQPDGRFGIHVVGRRRLRLQGVQDIDGLLYTTPSDLRDGATSEPPSPELRARVAEVERRAQAWIDRLQELVESKPGLRALLDAASDRPEPGDHEALSFWAVRLSGQLYSCVARAGLVVRLSDNPARYRREIMEMESTLERLTLASSLLFAAQKKIMGGCCIS</sequence>
<dbReference type="AlphaFoldDB" id="A0A087SI36"/>
<dbReference type="STRING" id="3075.A0A087SI36"/>
<evidence type="ECO:0000256" key="3">
    <source>
        <dbReference type="ARBA" id="ARBA00022833"/>
    </source>
</evidence>
<dbReference type="Pfam" id="PF13923">
    <property type="entry name" value="zf-C3HC4_2"/>
    <property type="match status" value="1"/>
</dbReference>
<dbReference type="OrthoDB" id="264917at2759"/>
<dbReference type="InterPro" id="IPR015947">
    <property type="entry name" value="PUA-like_sf"/>
</dbReference>
<evidence type="ECO:0000256" key="4">
    <source>
        <dbReference type="PROSITE-ProRule" id="PRU00175"/>
    </source>
</evidence>
<dbReference type="KEGG" id="apro:F751_3000"/>
<feature type="region of interest" description="Disordered" evidence="5">
    <location>
        <begin position="14"/>
        <end position="43"/>
    </location>
</feature>
<dbReference type="InterPro" id="IPR017907">
    <property type="entry name" value="Znf_RING_CS"/>
</dbReference>
<dbReference type="Gene3D" id="3.30.40.10">
    <property type="entry name" value="Zinc/RING finger domain, C3HC4 (zinc finger)"/>
    <property type="match status" value="1"/>
</dbReference>
<dbReference type="eggNOG" id="KOG4159">
    <property type="taxonomic scope" value="Eukaryota"/>
</dbReference>
<keyword evidence="1" id="KW-0479">Metal-binding</keyword>
<dbReference type="Gene3D" id="2.30.130.40">
    <property type="entry name" value="LON domain-like"/>
    <property type="match status" value="1"/>
</dbReference>
<gene>
    <name evidence="7" type="ORF">F751_3000</name>
</gene>
<dbReference type="PROSITE" id="PS50089">
    <property type="entry name" value="ZF_RING_2"/>
    <property type="match status" value="1"/>
</dbReference>
<feature type="domain" description="RING-type" evidence="6">
    <location>
        <begin position="211"/>
        <end position="249"/>
    </location>
</feature>
<keyword evidence="2 4" id="KW-0863">Zinc-finger</keyword>
<dbReference type="InterPro" id="IPR001841">
    <property type="entry name" value="Znf_RING"/>
</dbReference>
<reference evidence="7 8" key="1">
    <citation type="journal article" date="2014" name="BMC Genomics">
        <title>Oil accumulation mechanisms of the oleaginous microalga Chlorella protothecoides revealed through its genome, transcriptomes, and proteomes.</title>
        <authorList>
            <person name="Gao C."/>
            <person name="Wang Y."/>
            <person name="Shen Y."/>
            <person name="Yan D."/>
            <person name="He X."/>
            <person name="Dai J."/>
            <person name="Wu Q."/>
        </authorList>
    </citation>
    <scope>NUCLEOTIDE SEQUENCE [LARGE SCALE GENOMIC DNA]</scope>
    <source>
        <strain evidence="7 8">0710</strain>
    </source>
</reference>
<dbReference type="GO" id="GO:0061630">
    <property type="term" value="F:ubiquitin protein ligase activity"/>
    <property type="evidence" value="ECO:0007669"/>
    <property type="project" value="TreeGrafter"/>
</dbReference>
<dbReference type="InterPro" id="IPR003111">
    <property type="entry name" value="Lon_prtase_N"/>
</dbReference>
<dbReference type="SMART" id="SM00464">
    <property type="entry name" value="LON"/>
    <property type="match status" value="1"/>
</dbReference>
<evidence type="ECO:0000313" key="8">
    <source>
        <dbReference type="Proteomes" id="UP000028924"/>
    </source>
</evidence>
<evidence type="ECO:0000259" key="6">
    <source>
        <dbReference type="PROSITE" id="PS50089"/>
    </source>
</evidence>
<dbReference type="PANTHER" id="PTHR23327">
    <property type="entry name" value="RING FINGER PROTEIN 127"/>
    <property type="match status" value="1"/>
</dbReference>
<dbReference type="GO" id="GO:0008270">
    <property type="term" value="F:zinc ion binding"/>
    <property type="evidence" value="ECO:0007669"/>
    <property type="project" value="UniProtKB-KW"/>
</dbReference>
<dbReference type="SUPFAM" id="SSF88697">
    <property type="entry name" value="PUA domain-like"/>
    <property type="match status" value="1"/>
</dbReference>
<dbReference type="PROSITE" id="PS00518">
    <property type="entry name" value="ZF_RING_1"/>
    <property type="match status" value="1"/>
</dbReference>